<dbReference type="InterPro" id="IPR038332">
    <property type="entry name" value="PPE_sf"/>
</dbReference>
<feature type="domain" description="PE" evidence="1">
    <location>
        <begin position="6"/>
        <end position="96"/>
    </location>
</feature>
<protein>
    <submittedName>
        <fullName evidence="2">PE family protein</fullName>
    </submittedName>
</protein>
<evidence type="ECO:0000313" key="2">
    <source>
        <dbReference type="EMBL" id="GFG90535.1"/>
    </source>
</evidence>
<evidence type="ECO:0000259" key="1">
    <source>
        <dbReference type="Pfam" id="PF00934"/>
    </source>
</evidence>
<evidence type="ECO:0000313" key="3">
    <source>
        <dbReference type="Proteomes" id="UP000465360"/>
    </source>
</evidence>
<dbReference type="SUPFAM" id="SSF140459">
    <property type="entry name" value="PE/PPE dimer-like"/>
    <property type="match status" value="1"/>
</dbReference>
<accession>A0A7I9YPD4</accession>
<organism evidence="2 3">
    <name type="scientific">Mycobacterium bourgelatii</name>
    <dbReference type="NCBI Taxonomy" id="1273442"/>
    <lineage>
        <taxon>Bacteria</taxon>
        <taxon>Bacillati</taxon>
        <taxon>Actinomycetota</taxon>
        <taxon>Actinomycetes</taxon>
        <taxon>Mycobacteriales</taxon>
        <taxon>Mycobacteriaceae</taxon>
        <taxon>Mycobacterium</taxon>
    </lineage>
</organism>
<gene>
    <name evidence="2" type="primary">PE_7</name>
    <name evidence="2" type="ORF">MBOU_25770</name>
</gene>
<dbReference type="Pfam" id="PF00934">
    <property type="entry name" value="PE"/>
    <property type="match status" value="1"/>
</dbReference>
<dbReference type="InterPro" id="IPR000084">
    <property type="entry name" value="PE-PGRS_N"/>
</dbReference>
<dbReference type="Gene3D" id="1.10.287.850">
    <property type="entry name" value="HP0062-like domain"/>
    <property type="match status" value="1"/>
</dbReference>
<dbReference type="AlphaFoldDB" id="A0A7I9YPD4"/>
<proteinExistence type="predicted"/>
<dbReference type="Proteomes" id="UP000465360">
    <property type="component" value="Unassembled WGS sequence"/>
</dbReference>
<dbReference type="EMBL" id="BLKZ01000001">
    <property type="protein sequence ID" value="GFG90535.1"/>
    <property type="molecule type" value="Genomic_DNA"/>
</dbReference>
<reference evidence="2 3" key="1">
    <citation type="journal article" date="2019" name="Emerg. Microbes Infect.">
        <title>Comprehensive subspecies identification of 175 nontuberculous mycobacteria species based on 7547 genomic profiles.</title>
        <authorList>
            <person name="Matsumoto Y."/>
            <person name="Kinjo T."/>
            <person name="Motooka D."/>
            <person name="Nabeya D."/>
            <person name="Jung N."/>
            <person name="Uechi K."/>
            <person name="Horii T."/>
            <person name="Iida T."/>
            <person name="Fujita J."/>
            <person name="Nakamura S."/>
        </authorList>
    </citation>
    <scope>NUCLEOTIDE SEQUENCE [LARGE SCALE GENOMIC DNA]</scope>
    <source>
        <strain evidence="2 3">JCM 30725</strain>
    </source>
</reference>
<sequence length="494" mass="49451">MHVSYVIAMPELIQAAAQELASIRASVTEATTAVSPSTTGIAAAAQDEVSGAVASLFGNFGREFQALSTQAQAFHQQFVEFINAGASAYVNAESANAAASGLTAGLSAAAGEPTGLIAGVESFASAVAGPYQALGANTLSNLQAIGSTLNTNQFPLLRAFINNQNAYAQTIGASIQTGIQNLPAELANAPATIEAGVQQLASFNPVPFVQGFINDQITATQTVTNGLLGAARDIGTGAQALPAGFQAAFQDLLAGNNVAAYGDINTALVNGFFPGFDSTTSITPDQQIATITITPQGPLGDLAPIFNIPGQMAQNFTNLLPAGSIPAQMAQNATNLVSALTNFGTTLTISGEANLNFGLPLQLALDAFGAPVNALSSLNSSGAALASALQSGNLSAAAVAVLTAPANVANGFLNGTTVISLPPAVVSLFGVGLPSITNIPLGGLLAPLSLPEIFVDLDGTLLPLQLSGNTPVGGLIPGLLSFGPQLAQVITLGG</sequence>
<comment type="caution">
    <text evidence="2">The sequence shown here is derived from an EMBL/GenBank/DDBJ whole genome shotgun (WGS) entry which is preliminary data.</text>
</comment>
<keyword evidence="3" id="KW-1185">Reference proteome</keyword>
<name>A0A7I9YPD4_MYCBU</name>